<name>A0A7G1KLB9_9NOCA</name>
<organism evidence="9 10">
    <name type="scientific">Nocardia wallacei</name>
    <dbReference type="NCBI Taxonomy" id="480035"/>
    <lineage>
        <taxon>Bacteria</taxon>
        <taxon>Bacillati</taxon>
        <taxon>Actinomycetota</taxon>
        <taxon>Actinomycetes</taxon>
        <taxon>Mycobacteriales</taxon>
        <taxon>Nocardiaceae</taxon>
        <taxon>Nocardia</taxon>
    </lineage>
</organism>
<dbReference type="Gene3D" id="3.30.559.10">
    <property type="entry name" value="Chloramphenicol acetyltransferase-like domain"/>
    <property type="match status" value="5"/>
</dbReference>
<evidence type="ECO:0000256" key="7">
    <source>
        <dbReference type="SAM" id="MobiDB-lite"/>
    </source>
</evidence>
<dbReference type="Pfam" id="PF00550">
    <property type="entry name" value="PP-binding"/>
    <property type="match status" value="2"/>
</dbReference>
<dbReference type="CDD" id="cd19543">
    <property type="entry name" value="DCL_NRPS"/>
    <property type="match status" value="1"/>
</dbReference>
<dbReference type="GO" id="GO:0005829">
    <property type="term" value="C:cytosol"/>
    <property type="evidence" value="ECO:0007669"/>
    <property type="project" value="TreeGrafter"/>
</dbReference>
<keyword evidence="3" id="KW-0596">Phosphopantetheine</keyword>
<dbReference type="InterPro" id="IPR042099">
    <property type="entry name" value="ANL_N_sf"/>
</dbReference>
<keyword evidence="5" id="KW-0677">Repeat</keyword>
<dbReference type="InterPro" id="IPR045851">
    <property type="entry name" value="AMP-bd_C_sf"/>
</dbReference>
<dbReference type="GO" id="GO:0043041">
    <property type="term" value="P:amino acid activation for nonribosomal peptide biosynthetic process"/>
    <property type="evidence" value="ECO:0007669"/>
    <property type="project" value="TreeGrafter"/>
</dbReference>
<dbReference type="GO" id="GO:0008610">
    <property type="term" value="P:lipid biosynthetic process"/>
    <property type="evidence" value="ECO:0007669"/>
    <property type="project" value="UniProtKB-ARBA"/>
</dbReference>
<dbReference type="Proteomes" id="UP000516173">
    <property type="component" value="Chromosome"/>
</dbReference>
<dbReference type="InterPro" id="IPR010071">
    <property type="entry name" value="AA_adenyl_dom"/>
</dbReference>
<dbReference type="RefSeq" id="WP_187683016.1">
    <property type="nucleotide sequence ID" value="NZ_AP023396.1"/>
</dbReference>
<comment type="similarity">
    <text evidence="2">Belongs to the ATP-dependent AMP-binding enzyme family.</text>
</comment>
<dbReference type="Gene3D" id="3.30.559.30">
    <property type="entry name" value="Nonribosomal peptide synthetase, condensation domain"/>
    <property type="match status" value="5"/>
</dbReference>
<dbReference type="GeneID" id="80348137"/>
<proteinExistence type="inferred from homology"/>
<evidence type="ECO:0000256" key="2">
    <source>
        <dbReference type="ARBA" id="ARBA00006432"/>
    </source>
</evidence>
<dbReference type="FunFam" id="3.40.50.12780:FF:000012">
    <property type="entry name" value="Non-ribosomal peptide synthetase"/>
    <property type="match status" value="1"/>
</dbReference>
<dbReference type="SUPFAM" id="SSF52777">
    <property type="entry name" value="CoA-dependent acyltransferases"/>
    <property type="match status" value="10"/>
</dbReference>
<feature type="domain" description="Carrier" evidence="8">
    <location>
        <begin position="1027"/>
        <end position="1101"/>
    </location>
</feature>
<dbReference type="CDD" id="cd17643">
    <property type="entry name" value="A_NRPS_Cytc1-like"/>
    <property type="match status" value="1"/>
</dbReference>
<dbReference type="Pfam" id="PF00668">
    <property type="entry name" value="Condensation"/>
    <property type="match status" value="5"/>
</dbReference>
<dbReference type="InterPro" id="IPR010060">
    <property type="entry name" value="NRPS_synth"/>
</dbReference>
<sequence length="3561" mass="378717">MTIAESADAWVPGDTQRAALAARDGGVELYLELGTMDPEALRSAIEAVVAECPVLHSVFRVEDTGVPRVRETAPAPVGALVADGPDPDRFVSAWIAEERSRAMDIARGPLHRQVVIRFADGRVGWYQRYHHLVNDEPGALAIVARVREVLEGVRTDPPPTAPFGATADRLDGERRYRESGAWAPDRAFWEQSLADAARPAPLPAALPGPAGSGELWSEVTASADLTRIARSCGGGAAAVIGAALAVYATRSTSTDEYVIGVSDGENPVPLRIPVSPHANFDSIAKQAGLALRRARRHRYLPDIDEPWPGAPVHGQWPLAVRVLGGGAVRQLSGSPVTASFGRGHGFTVCVDDRAASGWQLAVATAHPTHRHAFTRLLDRLARNPRTPVGRIGSAGPDDMEPLAGPRTPVGPIGSAGSGDIEHLAGSRARLADLLPTTLADLLAQQVSRTPDSVALVASTRTVSYADLHAASNRLARILIRLGAGPERLVAVAMDPSIEQIVAVHAVLASGAAYVPLDPTHPRNRHAHQLAITRPICILTTRRDRFDPPPGPPVLSIDGLGLPSSSPTPTDEADRLAPPPESTVRPDAFDLPAGSSALAAAGDRFAPSSESTLRLDALGLPAGSPALAAAGDRLRPSSDSMVLHLDLSGESATPVTDAERIAPLRPENLAYVLFTSGSTGRPKGVGVPHAAVCAHLAWMQHVHGLDGTDVVLRKTALSFDVSAWEVLWPFVSGARVVVGASGAYREPLELARAVAENDVTTVQFTPSTFVAHRRAVAEPLPPSVRRVLVAGEALTSAVGRDLSAAAPDARLDNLYGPTEATVAVTRHEIGGDHRGAIPIGAPGGDTRAYVLDSCLHPVAAGLPGELYLGGTALARGYAEHPGPTAGRFVADPFGTPGGRLYRTGDIVRSTGHGELEYLGRTDFQVKLRGIRIELGEIEAVLAEQEQVDRAVVVVRATAGSERLVAYVTAAAGHHLDPEALERRLRETLPGHLVPSRIVVLDEFPLNRSGKVDRAALPEPAAEPVAFRAPGTATERTLAGVFAEVLGRDTVGVDESFFALGGDSIMSILLVSRARSRGIAVTAQQVYEHRTVARLAAVAAVADGDAPRLAEPPGGGVGDLPLTPVIRFLVERGSDFGRFCQSLTLELPDGIDRAAMVSTITAVVDQHDMLRSRLYRDATGEWRLTVAPPGSVDVDTLIDHVVHDDLTGAELTAFATAELNAAVDRIDPATGAVLRFVWLTPRSTRSPGLLIVAAHHIAVDGVSWRVLLPDFVAAWAAVSAGAAPVLPAVGTSMRAWAHALVEAARDDDRSAELPVWRSIVEGPAPAFGDRPFDPSRDLAANVAHTAIELDERDTAALLTAIPGRYRARVADALLTALALAVVRWRSRRGIGERSVLLRLEGHGREQDAVPGADLSRTVGWFTSIVPARLDLTGVDLDDAFAGGPAVGDALRAVKEQLRAVPHNGFGYGLLRYLNEETAARLPREEPGEISFNYFGHITGVDIPAELSGLGWLPSPEFGTLPIRPDARRGALGAVEVDSIVLGDRLRTSIGYARTLFDEAAGGELIGLWREALVAVARHARDPRTRGGHTPSDFPLVTVTQGDIETWERRYPALTEVWPVSPLQAGMMFHALFDPRAVDVHTVQLVLTLDGTVDADRLRSAAAAVLKRHPNLRTAFTVDASGAPVQLVLADAVLPWRELDLVESPDGAHERVLDAERATPFDLARPPLLRFLLARLGGGRTQLVVTYHHLLLDGWSIPLLLRELVAGYAGAVLDPPRPYRHYVEWLARHDVTDSVRAWADALSGVSEPTLLAGDARARTASVLPSEHEYVVDAARTQRLSRLAAELEITMNTLLQAAWAILLARLTDRTDIVFGTTVSGRPAELADVESMVGLFINTVPVRVRTEPGEPVRALLRRIQREQFELAPHQHVGLPDILATVPGRAAGERGLFDTLLVVESYPFDAARLRANAATSAGLGIAGLRSREATHYALTLTARQSDRLHLLTSRRPDLLAESTAARLGERLERILLAIAANPDAAVADLDPLGAHERQLLESWQRPARPVPATTLAALFETQAAARPDAVAVRHGSRTLTYRDLDRASAALSRVLAVAGVGAESLVAVGISRSAELIVAILGVLRAGAAYVPLDLANPARRLEFVLAETNPAAVVTTTADRAALPEGDRPILLLDNLGEATDAACAVPNPDNVAYVLYTSGSTGRPKGVSVTHRNVVAMLTATRALLDIGPTDVWTMFHSHAFDFSVWEMWGALASGGTLVVVDHGRTRSPAEFGELLERERVTVLSQTPSAFYTLLGQEATGSALRHVVLGGEALDLRRLRAWYDARPANGPRLSNLYGITEATVHATHLAVDPATAGAARGSLVGRGLPGTTVRVLDSRLRPAPVGAPGEIYLAGDQLARGYHARPAATASRYVADPFGAPGTRLYRTGDLARWTADGQLEYLGRGDDQVKVRGYRIEPAEIEAALLEHDAVAQAAVVARAGAGVSRLVAYVVSDELAPGVLDDHVAQRLPEYMRPAAIVPLDALPLTAHGKLDWAALPDPVFRPRSAQAPRTPAERVVADVFAEVLGIDRPGPDDSFFALGGDSITSIQLATRARAAGLHLTPREIFEHRTVAGIAAAARTSADEPAARLAELPGGGVGELPLPPAVRWLTERGGSFRRVNQSLTIELPAGIGHDTLVAAVTALIDRHDMLRSRLSRDGAGEWRLNTAPPGTIAAAELVRVCEITEHTAESVAAAEFDAALDRLDPAAGVVVRFVRLVSGDPGVPDRLIICAHHIAVDGVSWRILIPDFFTALAAVTEGAVPQWDPPGTSMRRWAHALVDAAHAPDRIAELGLWRRLCATPDPLLGHRPLDPDVDVAARTSTVAVTVDDAVTDTLTRVVPGLFHAGVDEILVCGLAVALTRWRARRGVHAPVTLLRLEGHGREEQLAPGADLSRTVGWCTSLYPVRLDLTGFDVEAAHAGSDAAGAVLKAVKEQLRAIPDHGIGYGLLRYLNPDTAEQLPGPMPGQVAFNYLGRVDDRGAGVLAAPTGAADPDLPAAATLDVNAIITGTRLHAGFTYPATLLDAADVSELADLWVTALGALAAHAGTPHAGGHTPSDFPLTPVAGADIIRWERDYGRLTDVWPPAPLQAGLYFHAVLADPARTGHGAIDVYNVQAILRIGGPVDRDRLRRAAYEMLRRYPNLRAAFVPDSSGAPRQVVPETVELPWYETEPATEADLAELVAGERARRFDLAAPPLLRFTLARVAGADHVLIATYHHILLDGWSVPLVLRDLLALYASDDPLPPPGASFRSYLAWNHHRDSAASAAAWRRALDGVTAPTLIAPAARGRTLTGTAEYRWALDPGATAALTATAADLGVTVNTMVQAAWAVLVGRRCDRTDVVFGATVSGRPAELPGVESIVGLCINTVPVRVRFDPGLPMATLVCAVQAEQADLIEHHHLGLTDIHAAAGQRDLLFDTVLVYESYPIDTAGLAAAAATLNGGTGTRIELHDATHYPLTLTIDPSAALRIRFGYLPEVFDERQIAAIGADLRALLTALARDPRTAVEALP</sequence>
<evidence type="ECO:0000256" key="4">
    <source>
        <dbReference type="ARBA" id="ARBA00022553"/>
    </source>
</evidence>
<dbReference type="FunFam" id="2.30.38.10:FF:000001">
    <property type="entry name" value="Non-ribosomal peptide synthetase PvdI"/>
    <property type="match status" value="1"/>
</dbReference>
<dbReference type="NCBIfam" id="TIGR01720">
    <property type="entry name" value="NRPS-para261"/>
    <property type="match status" value="2"/>
</dbReference>
<dbReference type="KEGG" id="nwl:NWFMUON74_36120"/>
<dbReference type="Gene3D" id="3.30.300.30">
    <property type="match status" value="2"/>
</dbReference>
<dbReference type="SUPFAM" id="SSF56801">
    <property type="entry name" value="Acetyl-CoA synthetase-like"/>
    <property type="match status" value="2"/>
</dbReference>
<dbReference type="Pfam" id="PF00501">
    <property type="entry name" value="AMP-binding"/>
    <property type="match status" value="2"/>
</dbReference>
<feature type="region of interest" description="Disordered" evidence="7">
    <location>
        <begin position="542"/>
        <end position="590"/>
    </location>
</feature>
<keyword evidence="4" id="KW-0597">Phosphoprotein</keyword>
<evidence type="ECO:0000256" key="5">
    <source>
        <dbReference type="ARBA" id="ARBA00022737"/>
    </source>
</evidence>
<dbReference type="SMART" id="SM00823">
    <property type="entry name" value="PKS_PP"/>
    <property type="match status" value="2"/>
</dbReference>
<dbReference type="Pfam" id="PF13193">
    <property type="entry name" value="AMP-binding_C"/>
    <property type="match status" value="2"/>
</dbReference>
<evidence type="ECO:0000256" key="3">
    <source>
        <dbReference type="ARBA" id="ARBA00022450"/>
    </source>
</evidence>
<dbReference type="PANTHER" id="PTHR45527">
    <property type="entry name" value="NONRIBOSOMAL PEPTIDE SYNTHETASE"/>
    <property type="match status" value="1"/>
</dbReference>
<dbReference type="InterPro" id="IPR020845">
    <property type="entry name" value="AMP-binding_CS"/>
</dbReference>
<dbReference type="GO" id="GO:0044550">
    <property type="term" value="P:secondary metabolite biosynthetic process"/>
    <property type="evidence" value="ECO:0007669"/>
    <property type="project" value="UniProtKB-ARBA"/>
</dbReference>
<gene>
    <name evidence="9" type="ORF">NWFMUON74_36120</name>
</gene>
<dbReference type="PANTHER" id="PTHR45527:SF1">
    <property type="entry name" value="FATTY ACID SYNTHASE"/>
    <property type="match status" value="1"/>
</dbReference>
<dbReference type="PROSITE" id="PS00455">
    <property type="entry name" value="AMP_BINDING"/>
    <property type="match status" value="2"/>
</dbReference>
<accession>A0A7G1KLB9</accession>
<dbReference type="CDD" id="cd05930">
    <property type="entry name" value="A_NRPS"/>
    <property type="match status" value="1"/>
</dbReference>
<dbReference type="FunFam" id="3.40.50.980:FF:000001">
    <property type="entry name" value="Non-ribosomal peptide synthetase"/>
    <property type="match status" value="1"/>
</dbReference>
<dbReference type="InterPro" id="IPR036736">
    <property type="entry name" value="ACP-like_sf"/>
</dbReference>
<evidence type="ECO:0000256" key="1">
    <source>
        <dbReference type="ARBA" id="ARBA00001957"/>
    </source>
</evidence>
<reference evidence="9 10" key="1">
    <citation type="submission" date="2020-08" db="EMBL/GenBank/DDBJ databases">
        <title>Genome Sequencing of Nocardia wallacei strain FMUON74 and assembly.</title>
        <authorList>
            <person name="Toyokawa M."/>
            <person name="Uesaka K."/>
        </authorList>
    </citation>
    <scope>NUCLEOTIDE SEQUENCE [LARGE SCALE GENOMIC DNA]</scope>
    <source>
        <strain evidence="9 10">FMUON74</strain>
    </source>
</reference>
<dbReference type="Gene3D" id="3.40.50.12780">
    <property type="entry name" value="N-terminal domain of ligase-like"/>
    <property type="match status" value="3"/>
</dbReference>
<dbReference type="InterPro" id="IPR009081">
    <property type="entry name" value="PP-bd_ACP"/>
</dbReference>
<evidence type="ECO:0000259" key="8">
    <source>
        <dbReference type="PROSITE" id="PS50075"/>
    </source>
</evidence>
<dbReference type="PROSITE" id="PS50075">
    <property type="entry name" value="CARRIER"/>
    <property type="match status" value="2"/>
</dbReference>
<dbReference type="InterPro" id="IPR001242">
    <property type="entry name" value="Condensation_dom"/>
</dbReference>
<dbReference type="GO" id="GO:0031177">
    <property type="term" value="F:phosphopantetheine binding"/>
    <property type="evidence" value="ECO:0007669"/>
    <property type="project" value="InterPro"/>
</dbReference>
<keyword evidence="6" id="KW-0045">Antibiotic biosynthesis</keyword>
<dbReference type="FunFam" id="3.30.300.30:FF:000010">
    <property type="entry name" value="Enterobactin synthetase component F"/>
    <property type="match status" value="1"/>
</dbReference>
<dbReference type="FunFam" id="1.10.1200.10:FF:000005">
    <property type="entry name" value="Nonribosomal peptide synthetase 1"/>
    <property type="match status" value="1"/>
</dbReference>
<dbReference type="NCBIfam" id="TIGR01733">
    <property type="entry name" value="AA-adenyl-dom"/>
    <property type="match status" value="1"/>
</dbReference>
<keyword evidence="10" id="KW-1185">Reference proteome</keyword>
<evidence type="ECO:0000313" key="9">
    <source>
        <dbReference type="EMBL" id="BCK55840.1"/>
    </source>
</evidence>
<dbReference type="InterPro" id="IPR025110">
    <property type="entry name" value="AMP-bd_C"/>
</dbReference>
<dbReference type="InterPro" id="IPR023213">
    <property type="entry name" value="CAT-like_dom_sf"/>
</dbReference>
<evidence type="ECO:0000256" key="6">
    <source>
        <dbReference type="ARBA" id="ARBA00023194"/>
    </source>
</evidence>
<dbReference type="InterPro" id="IPR020806">
    <property type="entry name" value="PKS_PP-bd"/>
</dbReference>
<dbReference type="EMBL" id="AP023396">
    <property type="protein sequence ID" value="BCK55840.1"/>
    <property type="molecule type" value="Genomic_DNA"/>
</dbReference>
<dbReference type="GO" id="GO:0003824">
    <property type="term" value="F:catalytic activity"/>
    <property type="evidence" value="ECO:0007669"/>
    <property type="project" value="InterPro"/>
</dbReference>
<comment type="cofactor">
    <cofactor evidence="1">
        <name>pantetheine 4'-phosphate</name>
        <dbReference type="ChEBI" id="CHEBI:47942"/>
    </cofactor>
</comment>
<dbReference type="PROSITE" id="PS00012">
    <property type="entry name" value="PHOSPHOPANTETHEINE"/>
    <property type="match status" value="2"/>
</dbReference>
<dbReference type="UniPathway" id="UPA00011"/>
<protein>
    <recommendedName>
        <fullName evidence="8">Carrier domain-containing protein</fullName>
    </recommendedName>
</protein>
<dbReference type="GO" id="GO:0017000">
    <property type="term" value="P:antibiotic biosynthetic process"/>
    <property type="evidence" value="ECO:0007669"/>
    <property type="project" value="UniProtKB-KW"/>
</dbReference>
<dbReference type="InterPro" id="IPR006162">
    <property type="entry name" value="Ppantetheine_attach_site"/>
</dbReference>
<dbReference type="InterPro" id="IPR000873">
    <property type="entry name" value="AMP-dep_synth/lig_dom"/>
</dbReference>
<dbReference type="SUPFAM" id="SSF47336">
    <property type="entry name" value="ACP-like"/>
    <property type="match status" value="2"/>
</dbReference>
<dbReference type="Gene3D" id="1.10.1200.10">
    <property type="entry name" value="ACP-like"/>
    <property type="match status" value="2"/>
</dbReference>
<evidence type="ECO:0000313" key="10">
    <source>
        <dbReference type="Proteomes" id="UP000516173"/>
    </source>
</evidence>
<feature type="domain" description="Carrier" evidence="8">
    <location>
        <begin position="2562"/>
        <end position="2636"/>
    </location>
</feature>